<evidence type="ECO:0000313" key="2">
    <source>
        <dbReference type="EMBL" id="KAG9445095.1"/>
    </source>
</evidence>
<name>A0AAV7E889_ARIFI</name>
<dbReference type="Proteomes" id="UP000825729">
    <property type="component" value="Unassembled WGS sequence"/>
</dbReference>
<reference evidence="2 3" key="1">
    <citation type="submission" date="2021-07" db="EMBL/GenBank/DDBJ databases">
        <title>The Aristolochia fimbriata genome: insights into angiosperm evolution, floral development and chemical biosynthesis.</title>
        <authorList>
            <person name="Jiao Y."/>
        </authorList>
    </citation>
    <scope>NUCLEOTIDE SEQUENCE [LARGE SCALE GENOMIC DNA]</scope>
    <source>
        <strain evidence="2">IBCAS-2021</strain>
        <tissue evidence="2">Leaf</tissue>
    </source>
</reference>
<dbReference type="AlphaFoldDB" id="A0AAV7E889"/>
<organism evidence="2 3">
    <name type="scientific">Aristolochia fimbriata</name>
    <name type="common">White veined hardy Dutchman's pipe vine</name>
    <dbReference type="NCBI Taxonomy" id="158543"/>
    <lineage>
        <taxon>Eukaryota</taxon>
        <taxon>Viridiplantae</taxon>
        <taxon>Streptophyta</taxon>
        <taxon>Embryophyta</taxon>
        <taxon>Tracheophyta</taxon>
        <taxon>Spermatophyta</taxon>
        <taxon>Magnoliopsida</taxon>
        <taxon>Magnoliidae</taxon>
        <taxon>Piperales</taxon>
        <taxon>Aristolochiaceae</taxon>
        <taxon>Aristolochia</taxon>
    </lineage>
</organism>
<feature type="compositionally biased region" description="Basic and acidic residues" evidence="1">
    <location>
        <begin position="9"/>
        <end position="24"/>
    </location>
</feature>
<evidence type="ECO:0000313" key="3">
    <source>
        <dbReference type="Proteomes" id="UP000825729"/>
    </source>
</evidence>
<evidence type="ECO:0000256" key="1">
    <source>
        <dbReference type="SAM" id="MobiDB-lite"/>
    </source>
</evidence>
<sequence length="104" mass="11470">MANLSGKRVLREVSKGKNFPKVDGKQVNLLSQTPPRAKFSGRNNKQIGRRRPELSDGNGAQFRAEPAATWHPTVVSLPGRRRKEKLGVLENDQSDKTMPGGKGH</sequence>
<feature type="region of interest" description="Disordered" evidence="1">
    <location>
        <begin position="1"/>
        <end position="104"/>
    </location>
</feature>
<protein>
    <submittedName>
        <fullName evidence="2">Uncharacterized protein</fullName>
    </submittedName>
</protein>
<accession>A0AAV7E889</accession>
<keyword evidence="3" id="KW-1185">Reference proteome</keyword>
<dbReference type="EMBL" id="JAINDJ010000006">
    <property type="protein sequence ID" value="KAG9445095.1"/>
    <property type="molecule type" value="Genomic_DNA"/>
</dbReference>
<gene>
    <name evidence="2" type="ORF">H6P81_016435</name>
</gene>
<proteinExistence type="predicted"/>
<comment type="caution">
    <text evidence="2">The sequence shown here is derived from an EMBL/GenBank/DDBJ whole genome shotgun (WGS) entry which is preliminary data.</text>
</comment>